<dbReference type="SUPFAM" id="SSF56300">
    <property type="entry name" value="Metallo-dependent phosphatases"/>
    <property type="match status" value="1"/>
</dbReference>
<dbReference type="Proteomes" id="UP001528411">
    <property type="component" value="Unassembled WGS sequence"/>
</dbReference>
<comment type="caution">
    <text evidence="1">The sequence shown here is derived from an EMBL/GenBank/DDBJ whole genome shotgun (WGS) entry which is preliminary data.</text>
</comment>
<organism evidence="1 2">
    <name type="scientific">Psychrosphaera algicola</name>
    <dbReference type="NCBI Taxonomy" id="3023714"/>
    <lineage>
        <taxon>Bacteria</taxon>
        <taxon>Pseudomonadati</taxon>
        <taxon>Pseudomonadota</taxon>
        <taxon>Gammaproteobacteria</taxon>
        <taxon>Alteromonadales</taxon>
        <taxon>Pseudoalteromonadaceae</taxon>
        <taxon>Psychrosphaera</taxon>
    </lineage>
</organism>
<dbReference type="InterPro" id="IPR029052">
    <property type="entry name" value="Metallo-depent_PP-like"/>
</dbReference>
<accession>A0ABT5FAK3</accession>
<sequence length="81" mass="9154">MSVSGKEHIRYCGSPIPLSFDELNHKKQVIMVEFEGANVKHIEPLYIPRSQAMYRIEGSLTSIEHQLQNIAVELSLTDNTA</sequence>
<name>A0ABT5FAK3_9GAMM</name>
<proteinExistence type="predicted"/>
<keyword evidence="2" id="KW-1185">Reference proteome</keyword>
<dbReference type="RefSeq" id="WP_272180168.1">
    <property type="nucleotide sequence ID" value="NZ_JAQOMS010000002.1"/>
</dbReference>
<evidence type="ECO:0000313" key="1">
    <source>
        <dbReference type="EMBL" id="MDC2888571.1"/>
    </source>
</evidence>
<gene>
    <name evidence="1" type="ORF">PN838_07115</name>
</gene>
<dbReference type="Gene3D" id="3.60.21.10">
    <property type="match status" value="1"/>
</dbReference>
<reference evidence="1 2" key="1">
    <citation type="submission" date="2023-01" db="EMBL/GenBank/DDBJ databases">
        <title>Psychrosphaera sp. nov., isolated from marine algae.</title>
        <authorList>
            <person name="Bayburt H."/>
            <person name="Choi B.J."/>
            <person name="Kim J.M."/>
            <person name="Choi D.G."/>
            <person name="Jeon C.O."/>
        </authorList>
    </citation>
    <scope>NUCLEOTIDE SEQUENCE [LARGE SCALE GENOMIC DNA]</scope>
    <source>
        <strain evidence="1 2">G1-22</strain>
    </source>
</reference>
<evidence type="ECO:0000313" key="2">
    <source>
        <dbReference type="Proteomes" id="UP001528411"/>
    </source>
</evidence>
<protein>
    <submittedName>
        <fullName evidence="1">Uncharacterized protein</fullName>
    </submittedName>
</protein>
<dbReference type="EMBL" id="JAQOMS010000002">
    <property type="protein sequence ID" value="MDC2888571.1"/>
    <property type="molecule type" value="Genomic_DNA"/>
</dbReference>